<name>A0A3D4V3H4_9BACT</name>
<dbReference type="Pfam" id="PF08241">
    <property type="entry name" value="Methyltransf_11"/>
    <property type="match status" value="1"/>
</dbReference>
<feature type="domain" description="Methyltransferase type 11" evidence="4">
    <location>
        <begin position="43"/>
        <end position="129"/>
    </location>
</feature>
<comment type="caution">
    <text evidence="5">The sequence shown here is derived from an EMBL/GenBank/DDBJ whole genome shotgun (WGS) entry which is preliminary data.</text>
</comment>
<dbReference type="Gene3D" id="3.40.50.150">
    <property type="entry name" value="Vaccinia Virus protein VP39"/>
    <property type="match status" value="1"/>
</dbReference>
<dbReference type="EMBL" id="DPIY01000001">
    <property type="protein sequence ID" value="HCT55689.1"/>
    <property type="molecule type" value="Genomic_DNA"/>
</dbReference>
<keyword evidence="3 5" id="KW-0808">Transferase</keyword>
<gene>
    <name evidence="5" type="ORF">DGD08_00600</name>
</gene>
<evidence type="ECO:0000313" key="5">
    <source>
        <dbReference type="EMBL" id="HCT55689.1"/>
    </source>
</evidence>
<protein>
    <submittedName>
        <fullName evidence="5">Class I SAM-dependent methyltransferase</fullName>
    </submittedName>
</protein>
<dbReference type="PANTHER" id="PTHR44942">
    <property type="entry name" value="METHYLTRANSF_11 DOMAIN-CONTAINING PROTEIN"/>
    <property type="match status" value="1"/>
</dbReference>
<evidence type="ECO:0000259" key="4">
    <source>
        <dbReference type="Pfam" id="PF08241"/>
    </source>
</evidence>
<evidence type="ECO:0000256" key="1">
    <source>
        <dbReference type="ARBA" id="ARBA00008361"/>
    </source>
</evidence>
<keyword evidence="2 5" id="KW-0489">Methyltransferase</keyword>
<dbReference type="SUPFAM" id="SSF53335">
    <property type="entry name" value="S-adenosyl-L-methionine-dependent methyltransferases"/>
    <property type="match status" value="1"/>
</dbReference>
<dbReference type="Proteomes" id="UP000264071">
    <property type="component" value="Unassembled WGS sequence"/>
</dbReference>
<dbReference type="InterPro" id="IPR013216">
    <property type="entry name" value="Methyltransf_11"/>
</dbReference>
<evidence type="ECO:0000256" key="2">
    <source>
        <dbReference type="ARBA" id="ARBA00022603"/>
    </source>
</evidence>
<comment type="similarity">
    <text evidence="1">Belongs to the methyltransferase superfamily.</text>
</comment>
<proteinExistence type="inferred from homology"/>
<dbReference type="GO" id="GO:0032259">
    <property type="term" value="P:methylation"/>
    <property type="evidence" value="ECO:0007669"/>
    <property type="project" value="UniProtKB-KW"/>
</dbReference>
<evidence type="ECO:0000256" key="3">
    <source>
        <dbReference type="ARBA" id="ARBA00022679"/>
    </source>
</evidence>
<accession>A0A3D4V3H4</accession>
<dbReference type="PANTHER" id="PTHR44942:SF4">
    <property type="entry name" value="METHYLTRANSFERASE TYPE 11 DOMAIN-CONTAINING PROTEIN"/>
    <property type="match status" value="1"/>
</dbReference>
<dbReference type="CDD" id="cd02440">
    <property type="entry name" value="AdoMet_MTases"/>
    <property type="match status" value="1"/>
</dbReference>
<dbReference type="GO" id="GO:0008757">
    <property type="term" value="F:S-adenosylmethionine-dependent methyltransferase activity"/>
    <property type="evidence" value="ECO:0007669"/>
    <property type="project" value="InterPro"/>
</dbReference>
<sequence length="252" mass="27016">MADVRGDHFSTVSAGYATFRPRYPASLFQALAAVAPVHTLAWDCGCGSGQASVALAEWFGQVHATDVSAAQVQAAQPHARVTYQVAPAQESGLPAGSVALITVAQALHWFDVDAFHAEATRVLMPGGVIAEWSYALMETPAHPAVGQVVNALDADVRAWWPPERRHVDSHYADLAFPFSPVDIGTHHMTVDWTQEQLLGYLATWSAITRVRAGQGHDPLVACAAALAAAWPASDTVRVRWPLTARVGRLARP</sequence>
<dbReference type="InterPro" id="IPR029063">
    <property type="entry name" value="SAM-dependent_MTases_sf"/>
</dbReference>
<organism evidence="5 6">
    <name type="scientific">Gemmatimonas aurantiaca</name>
    <dbReference type="NCBI Taxonomy" id="173480"/>
    <lineage>
        <taxon>Bacteria</taxon>
        <taxon>Pseudomonadati</taxon>
        <taxon>Gemmatimonadota</taxon>
        <taxon>Gemmatimonadia</taxon>
        <taxon>Gemmatimonadales</taxon>
        <taxon>Gemmatimonadaceae</taxon>
        <taxon>Gemmatimonas</taxon>
    </lineage>
</organism>
<reference evidence="5 6" key="1">
    <citation type="journal article" date="2018" name="Nat. Biotechnol.">
        <title>A standardized bacterial taxonomy based on genome phylogeny substantially revises the tree of life.</title>
        <authorList>
            <person name="Parks D.H."/>
            <person name="Chuvochina M."/>
            <person name="Waite D.W."/>
            <person name="Rinke C."/>
            <person name="Skarshewski A."/>
            <person name="Chaumeil P.A."/>
            <person name="Hugenholtz P."/>
        </authorList>
    </citation>
    <scope>NUCLEOTIDE SEQUENCE [LARGE SCALE GENOMIC DNA]</scope>
    <source>
        <strain evidence="5">UBA8844</strain>
    </source>
</reference>
<evidence type="ECO:0000313" key="6">
    <source>
        <dbReference type="Proteomes" id="UP000264071"/>
    </source>
</evidence>
<dbReference type="InterPro" id="IPR051052">
    <property type="entry name" value="Diverse_substrate_MTase"/>
</dbReference>
<dbReference type="OMA" id="GPYWPAE"/>
<dbReference type="AlphaFoldDB" id="A0A3D4V3H4"/>